<keyword evidence="1" id="KW-0539">Nucleus</keyword>
<comment type="caution">
    <text evidence="5">The sequence shown here is derived from an EMBL/GenBank/DDBJ whole genome shotgun (WGS) entry which is preliminary data.</text>
</comment>
<dbReference type="InterPro" id="IPR001138">
    <property type="entry name" value="Zn2Cys6_DnaBD"/>
</dbReference>
<dbReference type="PANTHER" id="PTHR31668">
    <property type="entry name" value="GLUCOSE TRANSPORT TRANSCRIPTION REGULATOR RGT1-RELATED-RELATED"/>
    <property type="match status" value="1"/>
</dbReference>
<protein>
    <recommendedName>
        <fullName evidence="4">Zn(2)-C6 fungal-type domain-containing protein</fullName>
    </recommendedName>
</protein>
<feature type="transmembrane region" description="Helical" evidence="3">
    <location>
        <begin position="124"/>
        <end position="145"/>
    </location>
</feature>
<name>A0AB34KSQ4_9PEZI</name>
<dbReference type="RefSeq" id="XP_069230970.1">
    <property type="nucleotide sequence ID" value="XM_069372303.1"/>
</dbReference>
<dbReference type="PROSITE" id="PS50048">
    <property type="entry name" value="ZN2_CY6_FUNGAL_2"/>
    <property type="match status" value="1"/>
</dbReference>
<dbReference type="Pfam" id="PF00172">
    <property type="entry name" value="Zn_clus"/>
    <property type="match status" value="1"/>
</dbReference>
<dbReference type="GO" id="GO:0000981">
    <property type="term" value="F:DNA-binding transcription factor activity, RNA polymerase II-specific"/>
    <property type="evidence" value="ECO:0007669"/>
    <property type="project" value="InterPro"/>
</dbReference>
<dbReference type="GeneID" id="96005141"/>
<feature type="compositionally biased region" description="Polar residues" evidence="2">
    <location>
        <begin position="331"/>
        <end position="343"/>
    </location>
</feature>
<reference evidence="5 6" key="1">
    <citation type="journal article" date="2020" name="Microbiol. Resour. Announc.">
        <title>Draft Genome Sequence of a Cladosporium Species Isolated from the Mesophotic Ascidian Didemnum maculosum.</title>
        <authorList>
            <person name="Gioti A."/>
            <person name="Siaperas R."/>
            <person name="Nikolaivits E."/>
            <person name="Le Goff G."/>
            <person name="Ouazzani J."/>
            <person name="Kotoulas G."/>
            <person name="Topakas E."/>
        </authorList>
    </citation>
    <scope>NUCLEOTIDE SEQUENCE [LARGE SCALE GENOMIC DNA]</scope>
    <source>
        <strain evidence="5 6">TM138-S3</strain>
    </source>
</reference>
<keyword evidence="3" id="KW-0472">Membrane</keyword>
<dbReference type="SMART" id="SM00066">
    <property type="entry name" value="GAL4"/>
    <property type="match status" value="1"/>
</dbReference>
<dbReference type="PROSITE" id="PS00463">
    <property type="entry name" value="ZN2_CY6_FUNGAL_1"/>
    <property type="match status" value="1"/>
</dbReference>
<dbReference type="GO" id="GO:0008270">
    <property type="term" value="F:zinc ion binding"/>
    <property type="evidence" value="ECO:0007669"/>
    <property type="project" value="InterPro"/>
</dbReference>
<feature type="region of interest" description="Disordered" evidence="2">
    <location>
        <begin position="321"/>
        <end position="358"/>
    </location>
</feature>
<dbReference type="Gene3D" id="4.10.240.10">
    <property type="entry name" value="Zn(2)-C6 fungal-type DNA-binding domain"/>
    <property type="match status" value="1"/>
</dbReference>
<proteinExistence type="predicted"/>
<feature type="domain" description="Zn(2)-C6 fungal-type" evidence="4">
    <location>
        <begin position="10"/>
        <end position="46"/>
    </location>
</feature>
<dbReference type="InterPro" id="IPR036864">
    <property type="entry name" value="Zn2-C6_fun-type_DNA-bd_sf"/>
</dbReference>
<dbReference type="EMBL" id="JAAQHG020000009">
    <property type="protein sequence ID" value="KAL1587865.1"/>
    <property type="molecule type" value="Genomic_DNA"/>
</dbReference>
<keyword evidence="3" id="KW-0812">Transmembrane</keyword>
<dbReference type="AlphaFoldDB" id="A0AB34KSQ4"/>
<dbReference type="Proteomes" id="UP000803884">
    <property type="component" value="Unassembled WGS sequence"/>
</dbReference>
<keyword evidence="3" id="KW-1133">Transmembrane helix</keyword>
<dbReference type="CDD" id="cd00067">
    <property type="entry name" value="GAL4"/>
    <property type="match status" value="1"/>
</dbReference>
<evidence type="ECO:0000313" key="5">
    <source>
        <dbReference type="EMBL" id="KAL1587865.1"/>
    </source>
</evidence>
<evidence type="ECO:0000256" key="2">
    <source>
        <dbReference type="SAM" id="MobiDB-lite"/>
    </source>
</evidence>
<gene>
    <name evidence="5" type="ORF">WHR41_03697</name>
</gene>
<dbReference type="SUPFAM" id="SSF57701">
    <property type="entry name" value="Zn2/Cys6 DNA-binding domain"/>
    <property type="match status" value="1"/>
</dbReference>
<evidence type="ECO:0000313" key="6">
    <source>
        <dbReference type="Proteomes" id="UP000803884"/>
    </source>
</evidence>
<evidence type="ECO:0000256" key="3">
    <source>
        <dbReference type="SAM" id="Phobius"/>
    </source>
</evidence>
<evidence type="ECO:0000259" key="4">
    <source>
        <dbReference type="PROSITE" id="PS50048"/>
    </source>
</evidence>
<dbReference type="CDD" id="cd12148">
    <property type="entry name" value="fungal_TF_MHR"/>
    <property type="match status" value="1"/>
</dbReference>
<dbReference type="InterPro" id="IPR050797">
    <property type="entry name" value="Carb_Metab_Trans_Reg"/>
</dbReference>
<accession>A0AB34KSQ4</accession>
<evidence type="ECO:0000256" key="1">
    <source>
        <dbReference type="ARBA" id="ARBA00023242"/>
    </source>
</evidence>
<sequence>MPRRALPSRTCDECRARKRKCVLPPPNGGRPSSCNACRENSLRCTFDLLYKKRGPRPKPHDVLVRLPNERTVYDLGRALDAFCPKKISDFLIQNFMDHLYPLTPVVHKRTFFARLNDRTHYHNPAFFSLVISVLVTTVCTMPGMMRSCRKLDPSFTHAGRKEMLETGERLILRVRPSNHYDDLSLDKWACAYLHVVANAQLKLMNRALMHQSEAAAIARQMELHIVDAYKGLNQVERQLRKKALWIHFMSERHIALFDMNMDLTRTYVVQMTRAIEQLLPLEIDDEFITDHEVLDQPPGRLSLVAGLNAMTTVNVKLMEASPLNPAHGPRSRQSTESDSSPASQGDPHAHGNGDQQSHALSLAEEQLTSLERCLDDLPMEISSVSVDSRSYIPPARSDPLSSQYQAMRVNIHVTHLWAQNALAEQMRASLETNLHGEALRLMEQRCCKTQERAARQLLDLLHTLPTVNLLPNGNILTMKIRSVGASILEHANTPRSGRSTYLQDLAEAFAAFLAGLDSEHNETSPED</sequence>
<organism evidence="5 6">
    <name type="scientific">Cladosporium halotolerans</name>
    <dbReference type="NCBI Taxonomy" id="1052096"/>
    <lineage>
        <taxon>Eukaryota</taxon>
        <taxon>Fungi</taxon>
        <taxon>Dikarya</taxon>
        <taxon>Ascomycota</taxon>
        <taxon>Pezizomycotina</taxon>
        <taxon>Dothideomycetes</taxon>
        <taxon>Dothideomycetidae</taxon>
        <taxon>Cladosporiales</taxon>
        <taxon>Cladosporiaceae</taxon>
        <taxon>Cladosporium</taxon>
    </lineage>
</organism>
<keyword evidence="6" id="KW-1185">Reference proteome</keyword>